<keyword evidence="3" id="KW-1185">Reference proteome</keyword>
<evidence type="ECO:0000256" key="1">
    <source>
        <dbReference type="ARBA" id="ARBA00023125"/>
    </source>
</evidence>
<dbReference type="Pfam" id="PF00436">
    <property type="entry name" value="SSB"/>
    <property type="match status" value="1"/>
</dbReference>
<sequence length="154" mass="17800">MLKYKVRQVSRFQVLANMFKNIKFTNQFTRNNYTQEASLPNKIEKTINKVTLLGRVGADPQKRGTDDHPVVVFSLATHQNYINSNEENTQKTDWHRIVVFKPGLRDTVYNYLQKGQRIHVSGRIMYGELKDESGNSRTTTSIAADDIIFFNSKN</sequence>
<dbReference type="HAMAP" id="MF_00984">
    <property type="entry name" value="SSB"/>
    <property type="match status" value="1"/>
</dbReference>
<dbReference type="GO" id="GO:0003697">
    <property type="term" value="F:single-stranded DNA binding"/>
    <property type="evidence" value="ECO:0007669"/>
    <property type="project" value="InterPro"/>
</dbReference>
<dbReference type="OrthoDB" id="1078367at2759"/>
<proteinExistence type="inferred from homology"/>
<dbReference type="CDD" id="cd04496">
    <property type="entry name" value="SSB_OBF"/>
    <property type="match status" value="1"/>
</dbReference>
<dbReference type="Gene3D" id="2.40.50.140">
    <property type="entry name" value="Nucleic acid-binding proteins"/>
    <property type="match status" value="1"/>
</dbReference>
<evidence type="ECO:0000256" key="2">
    <source>
        <dbReference type="PROSITE-ProRule" id="PRU00252"/>
    </source>
</evidence>
<evidence type="ECO:0000313" key="3">
    <source>
        <dbReference type="Proteomes" id="UP000694846"/>
    </source>
</evidence>
<dbReference type="GeneID" id="112687965"/>
<dbReference type="InterPro" id="IPR000424">
    <property type="entry name" value="Primosome_PriB/ssb"/>
</dbReference>
<organism evidence="3 4">
    <name type="scientific">Sipha flava</name>
    <name type="common">yellow sugarcane aphid</name>
    <dbReference type="NCBI Taxonomy" id="143950"/>
    <lineage>
        <taxon>Eukaryota</taxon>
        <taxon>Metazoa</taxon>
        <taxon>Ecdysozoa</taxon>
        <taxon>Arthropoda</taxon>
        <taxon>Hexapoda</taxon>
        <taxon>Insecta</taxon>
        <taxon>Pterygota</taxon>
        <taxon>Neoptera</taxon>
        <taxon>Paraneoptera</taxon>
        <taxon>Hemiptera</taxon>
        <taxon>Sternorrhyncha</taxon>
        <taxon>Aphidomorpha</taxon>
        <taxon>Aphidoidea</taxon>
        <taxon>Aphididae</taxon>
        <taxon>Sipha</taxon>
    </lineage>
</organism>
<accession>A0A8B8G1T3</accession>
<dbReference type="FunFam" id="2.40.50.140:FF:000269">
    <property type="entry name" value="Single-stranded DNA-binding protein"/>
    <property type="match status" value="1"/>
</dbReference>
<dbReference type="SUPFAM" id="SSF50249">
    <property type="entry name" value="Nucleic acid-binding proteins"/>
    <property type="match status" value="1"/>
</dbReference>
<dbReference type="PANTHER" id="PTHR10302">
    <property type="entry name" value="SINGLE-STRANDED DNA-BINDING PROTEIN"/>
    <property type="match status" value="1"/>
</dbReference>
<protein>
    <submittedName>
        <fullName evidence="4">Single-stranded DNA-binding protein, mitochondrial isoform X1</fullName>
    </submittedName>
</protein>
<dbReference type="InterPro" id="IPR011344">
    <property type="entry name" value="ssDNA-bd"/>
</dbReference>
<dbReference type="Proteomes" id="UP000694846">
    <property type="component" value="Unplaced"/>
</dbReference>
<keyword evidence="1 2" id="KW-0238">DNA-binding</keyword>
<dbReference type="NCBIfam" id="TIGR00621">
    <property type="entry name" value="ssb"/>
    <property type="match status" value="1"/>
</dbReference>
<name>A0A8B8G1T3_9HEMI</name>
<dbReference type="GO" id="GO:0006264">
    <property type="term" value="P:mitochondrial DNA replication"/>
    <property type="evidence" value="ECO:0007669"/>
    <property type="project" value="TreeGrafter"/>
</dbReference>
<dbReference type="PROSITE" id="PS50935">
    <property type="entry name" value="SSB"/>
    <property type="match status" value="1"/>
</dbReference>
<dbReference type="InterPro" id="IPR012340">
    <property type="entry name" value="NA-bd_OB-fold"/>
</dbReference>
<reference evidence="4" key="1">
    <citation type="submission" date="2025-08" db="UniProtKB">
        <authorList>
            <consortium name="RefSeq"/>
        </authorList>
    </citation>
    <scope>IDENTIFICATION</scope>
    <source>
        <tissue evidence="4">Whole body</tissue>
    </source>
</reference>
<dbReference type="GO" id="GO:0042645">
    <property type="term" value="C:mitochondrial nucleoid"/>
    <property type="evidence" value="ECO:0007669"/>
    <property type="project" value="TreeGrafter"/>
</dbReference>
<dbReference type="AlphaFoldDB" id="A0A8B8G1T3"/>
<gene>
    <name evidence="4" type="primary">LOC112687965</name>
</gene>
<evidence type="ECO:0000313" key="4">
    <source>
        <dbReference type="RefSeq" id="XP_025416753.1"/>
    </source>
</evidence>
<dbReference type="RefSeq" id="XP_025416753.1">
    <property type="nucleotide sequence ID" value="XM_025560968.1"/>
</dbReference>
<dbReference type="PANTHER" id="PTHR10302:SF0">
    <property type="entry name" value="SINGLE-STRANDED DNA-BINDING PROTEIN, MITOCHONDRIAL"/>
    <property type="match status" value="1"/>
</dbReference>
<dbReference type="CTD" id="41968"/>